<name>A0A5J4X403_9EUKA</name>
<dbReference type="AlphaFoldDB" id="A0A5J4X403"/>
<evidence type="ECO:0000313" key="2">
    <source>
        <dbReference type="Proteomes" id="UP000324800"/>
    </source>
</evidence>
<dbReference type="Proteomes" id="UP000324800">
    <property type="component" value="Unassembled WGS sequence"/>
</dbReference>
<sequence length="199" mass="22832">MLMLKVNIGFDDLNLEKEGGLIRKAITLQKHHFPVPIKRIFQPNSGIFFIQFQFKVNEQDGRLVGVMKNVADIQAINRVKVNNGANIVKINPMRDEANDNMLCYYGTRGLIFYKQCKYEGNDPFKCDDHLIGIELNTRKGELHFFIDLTQQKVFVKGIVEPVKIFGCLYYQSSSFTVVSLKRITAPMSVKIPGERAIEW</sequence>
<evidence type="ECO:0008006" key="3">
    <source>
        <dbReference type="Google" id="ProtNLM"/>
    </source>
</evidence>
<protein>
    <recommendedName>
        <fullName evidence="3">SPRY domain-containing protein</fullName>
    </recommendedName>
</protein>
<proteinExistence type="predicted"/>
<dbReference type="EMBL" id="SNRW01000396">
    <property type="protein sequence ID" value="KAA6401395.1"/>
    <property type="molecule type" value="Genomic_DNA"/>
</dbReference>
<evidence type="ECO:0000313" key="1">
    <source>
        <dbReference type="EMBL" id="KAA6401395.1"/>
    </source>
</evidence>
<accession>A0A5J4X403</accession>
<comment type="caution">
    <text evidence="1">The sequence shown here is derived from an EMBL/GenBank/DDBJ whole genome shotgun (WGS) entry which is preliminary data.</text>
</comment>
<organism evidence="1 2">
    <name type="scientific">Streblomastix strix</name>
    <dbReference type="NCBI Taxonomy" id="222440"/>
    <lineage>
        <taxon>Eukaryota</taxon>
        <taxon>Metamonada</taxon>
        <taxon>Preaxostyla</taxon>
        <taxon>Oxymonadida</taxon>
        <taxon>Streblomastigidae</taxon>
        <taxon>Streblomastix</taxon>
    </lineage>
</organism>
<gene>
    <name evidence="1" type="ORF">EZS28_003072</name>
</gene>
<reference evidence="1 2" key="1">
    <citation type="submission" date="2019-03" db="EMBL/GenBank/DDBJ databases">
        <title>Single cell metagenomics reveals metabolic interactions within the superorganism composed of flagellate Streblomastix strix and complex community of Bacteroidetes bacteria on its surface.</title>
        <authorList>
            <person name="Treitli S.C."/>
            <person name="Kolisko M."/>
            <person name="Husnik F."/>
            <person name="Keeling P."/>
            <person name="Hampl V."/>
        </authorList>
    </citation>
    <scope>NUCLEOTIDE SEQUENCE [LARGE SCALE GENOMIC DNA]</scope>
    <source>
        <strain evidence="1">ST1C</strain>
    </source>
</reference>